<evidence type="ECO:0000256" key="5">
    <source>
        <dbReference type="ARBA" id="ARBA00023242"/>
    </source>
</evidence>
<proteinExistence type="inferred from homology"/>
<protein>
    <submittedName>
        <fullName evidence="7">Uncharacterized protein</fullName>
    </submittedName>
</protein>
<comment type="subcellular location">
    <subcellularLocation>
        <location evidence="1">Nucleus</location>
        <location evidence="1">Nucleolus</location>
    </subcellularLocation>
</comment>
<sequence>MKEPSGTKEKGPSFEITVSDVTLLSDCASSGKYPPLLGTDTIKSVKGPSFSVRQMCGEGHRNSTNLSAEYHLLKQGSALKLVGKVGQTPVESSEIFPSELAGLERCFIGVVDGKTLQMHLLETAQVIMAPKIPEKASPATPAKENQTPEDKLKERRERFQKRTGEFGSKKLQVVLKRSLRQEEAAVDQQEMGQIAEQMKPICMETREQMINSLMKPLPPCNREASDVADVYSRADIISDSIWTGLDSCATSFLEASKEELEEWKVPGKMSDFFWNHVGANPSAEKLKLLLYIESIIFFASKPLKIIKYKTHWPAWLPQFIGGEVCQYFFGDVTMRQLVRTAESINKLLCHAIVVAFLATNFRFEVDTLVKSLQVKFPKFRTALHMTGGELKRDRESSKSYAILKIPLFSLDELQRMSGTLSKRRRN</sequence>
<dbReference type="EMBL" id="LR900723">
    <property type="protein sequence ID" value="CAD7246682.1"/>
    <property type="molecule type" value="Genomic_DNA"/>
</dbReference>
<dbReference type="GO" id="GO:0005730">
    <property type="term" value="C:nucleolus"/>
    <property type="evidence" value="ECO:0007669"/>
    <property type="project" value="UniProtKB-SubCell"/>
</dbReference>
<dbReference type="GO" id="GO:0003677">
    <property type="term" value="F:DNA binding"/>
    <property type="evidence" value="ECO:0007669"/>
    <property type="project" value="InterPro"/>
</dbReference>
<feature type="compositionally biased region" description="Basic and acidic residues" evidence="6">
    <location>
        <begin position="146"/>
        <end position="161"/>
    </location>
</feature>
<dbReference type="Proteomes" id="UP000677054">
    <property type="component" value="Unassembled WGS sequence"/>
</dbReference>
<keyword evidence="5" id="KW-0539">Nucleus</keyword>
<evidence type="ECO:0000256" key="2">
    <source>
        <dbReference type="ARBA" id="ARBA00009430"/>
    </source>
</evidence>
<dbReference type="InterPro" id="IPR009668">
    <property type="entry name" value="RNA_pol-assoc_fac_A49-like"/>
</dbReference>
<evidence type="ECO:0000256" key="4">
    <source>
        <dbReference type="ARBA" id="ARBA00023163"/>
    </source>
</evidence>
<dbReference type="GO" id="GO:0000428">
    <property type="term" value="C:DNA-directed RNA polymerase complex"/>
    <property type="evidence" value="ECO:0007669"/>
    <property type="project" value="UniProtKB-KW"/>
</dbReference>
<gene>
    <name evidence="7" type="ORF">DSTB1V02_LOCUS6529</name>
</gene>
<name>A0A7R8XF81_9CRUS</name>
<comment type="similarity">
    <text evidence="2">Belongs to the eukaryotic RPA49/POLR1E RNA polymerase subunit family.</text>
</comment>
<keyword evidence="8" id="KW-1185">Reference proteome</keyword>
<keyword evidence="4" id="KW-0804">Transcription</keyword>
<evidence type="ECO:0000313" key="7">
    <source>
        <dbReference type="EMBL" id="CAD7246682.1"/>
    </source>
</evidence>
<reference evidence="7" key="1">
    <citation type="submission" date="2020-11" db="EMBL/GenBank/DDBJ databases">
        <authorList>
            <person name="Tran Van P."/>
        </authorList>
    </citation>
    <scope>NUCLEOTIDE SEQUENCE</scope>
</reference>
<evidence type="ECO:0000256" key="1">
    <source>
        <dbReference type="ARBA" id="ARBA00004604"/>
    </source>
</evidence>
<feature type="region of interest" description="Disordered" evidence="6">
    <location>
        <begin position="133"/>
        <end position="161"/>
    </location>
</feature>
<dbReference type="PANTHER" id="PTHR14440">
    <property type="entry name" value="DNA-DIRECTED RNA POLYMERASE I SUBUNIT RPA49"/>
    <property type="match status" value="1"/>
</dbReference>
<dbReference type="EMBL" id="CAJPEV010001206">
    <property type="protein sequence ID" value="CAG0891353.1"/>
    <property type="molecule type" value="Genomic_DNA"/>
</dbReference>
<accession>A0A7R8XF81</accession>
<organism evidence="7">
    <name type="scientific">Darwinula stevensoni</name>
    <dbReference type="NCBI Taxonomy" id="69355"/>
    <lineage>
        <taxon>Eukaryota</taxon>
        <taxon>Metazoa</taxon>
        <taxon>Ecdysozoa</taxon>
        <taxon>Arthropoda</taxon>
        <taxon>Crustacea</taxon>
        <taxon>Oligostraca</taxon>
        <taxon>Ostracoda</taxon>
        <taxon>Podocopa</taxon>
        <taxon>Podocopida</taxon>
        <taxon>Darwinulocopina</taxon>
        <taxon>Darwinuloidea</taxon>
        <taxon>Darwinulidae</taxon>
        <taxon>Darwinula</taxon>
    </lineage>
</organism>
<keyword evidence="3" id="KW-0240">DNA-directed RNA polymerase</keyword>
<evidence type="ECO:0000313" key="8">
    <source>
        <dbReference type="Proteomes" id="UP000677054"/>
    </source>
</evidence>
<evidence type="ECO:0000256" key="6">
    <source>
        <dbReference type="SAM" id="MobiDB-lite"/>
    </source>
</evidence>
<dbReference type="AlphaFoldDB" id="A0A7R8XF81"/>
<dbReference type="OrthoDB" id="277398at2759"/>
<evidence type="ECO:0000256" key="3">
    <source>
        <dbReference type="ARBA" id="ARBA00022478"/>
    </source>
</evidence>
<dbReference type="Pfam" id="PF06870">
    <property type="entry name" value="RNA_pol_I_A49"/>
    <property type="match status" value="1"/>
</dbReference>
<dbReference type="GO" id="GO:0006351">
    <property type="term" value="P:DNA-templated transcription"/>
    <property type="evidence" value="ECO:0007669"/>
    <property type="project" value="InterPro"/>
</dbReference>